<evidence type="ECO:0000313" key="3">
    <source>
        <dbReference type="EMBL" id="SAM02006.1"/>
    </source>
</evidence>
<dbReference type="PANTHER" id="PTHR43798:SF5">
    <property type="entry name" value="MONOACYLGLYCEROL LIPASE ABHD6"/>
    <property type="match status" value="1"/>
</dbReference>
<dbReference type="AlphaFoldDB" id="A0A168P9K2"/>
<keyword evidence="4" id="KW-1185">Reference proteome</keyword>
<dbReference type="InterPro" id="IPR050266">
    <property type="entry name" value="AB_hydrolase_sf"/>
</dbReference>
<feature type="domain" description="AB hydrolase-1" evidence="2">
    <location>
        <begin position="85"/>
        <end position="332"/>
    </location>
</feature>
<dbReference type="OMA" id="CKERCKG"/>
<reference evidence="3" key="1">
    <citation type="submission" date="2016-04" db="EMBL/GenBank/DDBJ databases">
        <authorList>
            <person name="Evans L.H."/>
            <person name="Alamgir A."/>
            <person name="Owens N."/>
            <person name="Weber N.D."/>
            <person name="Virtaneva K."/>
            <person name="Barbian K."/>
            <person name="Babar A."/>
            <person name="Rosenke K."/>
        </authorList>
    </citation>
    <scope>NUCLEOTIDE SEQUENCE [LARGE SCALE GENOMIC DNA]</scope>
    <source>
        <strain evidence="3">CBS 101.48</strain>
    </source>
</reference>
<dbReference type="Pfam" id="PF00561">
    <property type="entry name" value="Abhydrolase_1"/>
    <property type="match status" value="1"/>
</dbReference>
<keyword evidence="1" id="KW-0812">Transmembrane</keyword>
<dbReference type="Gene3D" id="3.40.50.1820">
    <property type="entry name" value="alpha/beta hydrolase"/>
    <property type="match status" value="1"/>
</dbReference>
<evidence type="ECO:0000256" key="1">
    <source>
        <dbReference type="SAM" id="Phobius"/>
    </source>
</evidence>
<dbReference type="EMBL" id="LT553633">
    <property type="protein sequence ID" value="SAM02006.1"/>
    <property type="molecule type" value="Genomic_DNA"/>
</dbReference>
<dbReference type="PANTHER" id="PTHR43798">
    <property type="entry name" value="MONOACYLGLYCEROL LIPASE"/>
    <property type="match status" value="1"/>
</dbReference>
<accession>A0A168P9K2</accession>
<dbReference type="GO" id="GO:0016020">
    <property type="term" value="C:membrane"/>
    <property type="evidence" value="ECO:0007669"/>
    <property type="project" value="TreeGrafter"/>
</dbReference>
<protein>
    <recommendedName>
        <fullName evidence="2">AB hydrolase-1 domain-containing protein</fullName>
    </recommendedName>
</protein>
<dbReference type="InParanoid" id="A0A168P9K2"/>
<keyword evidence="1" id="KW-1133">Transmembrane helix</keyword>
<dbReference type="OrthoDB" id="428974at2759"/>
<sequence>MTVVKASSNTFLVVTLTTAMVIALYVCPRRRRLTAKFSKDPQRDFEQDILDEDESAFLSGHTDYVIVNDHELRVIDIPHQDKQLPLMVFIHGLGGQAAQWEHQLKYYSETHHVLAIDLVGCGYSEVVSEWAPYTAKSLSDDIVQLIISDRYPASQPLILVAHSYGCSLAMLTAASSLIKQERLLGIVLISPKAELDETQANGQKFLPWIPDFMVENARKKDRRGGLYSTSVERLLGANASEDLRKRQLRWNLMSRTDVYKRMATGASFPSLDVYARLSSTKILFIGGQEDTITPPGDMDTIQTRLRGTNNHADDLQHHLEPPHVIPGVGHMSLVAKPDACNVR</sequence>
<evidence type="ECO:0000259" key="2">
    <source>
        <dbReference type="Pfam" id="PF00561"/>
    </source>
</evidence>
<organism evidence="3">
    <name type="scientific">Absidia glauca</name>
    <name type="common">Pin mould</name>
    <dbReference type="NCBI Taxonomy" id="4829"/>
    <lineage>
        <taxon>Eukaryota</taxon>
        <taxon>Fungi</taxon>
        <taxon>Fungi incertae sedis</taxon>
        <taxon>Mucoromycota</taxon>
        <taxon>Mucoromycotina</taxon>
        <taxon>Mucoromycetes</taxon>
        <taxon>Mucorales</taxon>
        <taxon>Cunninghamellaceae</taxon>
        <taxon>Absidia</taxon>
    </lineage>
</organism>
<dbReference type="STRING" id="4829.A0A168P9K2"/>
<gene>
    <name evidence="3" type="primary">ABSGL_07761.1 scaffold 9091</name>
</gene>
<feature type="transmembrane region" description="Helical" evidence="1">
    <location>
        <begin position="6"/>
        <end position="27"/>
    </location>
</feature>
<dbReference type="SUPFAM" id="SSF53474">
    <property type="entry name" value="alpha/beta-Hydrolases"/>
    <property type="match status" value="1"/>
</dbReference>
<dbReference type="Proteomes" id="UP000078561">
    <property type="component" value="Unassembled WGS sequence"/>
</dbReference>
<evidence type="ECO:0000313" key="4">
    <source>
        <dbReference type="Proteomes" id="UP000078561"/>
    </source>
</evidence>
<keyword evidence="1" id="KW-0472">Membrane</keyword>
<name>A0A168P9K2_ABSGL</name>
<proteinExistence type="predicted"/>
<dbReference type="InterPro" id="IPR000073">
    <property type="entry name" value="AB_hydrolase_1"/>
</dbReference>
<dbReference type="InterPro" id="IPR029058">
    <property type="entry name" value="AB_hydrolase_fold"/>
</dbReference>
<dbReference type="GO" id="GO:0047372">
    <property type="term" value="F:monoacylglycerol lipase activity"/>
    <property type="evidence" value="ECO:0007669"/>
    <property type="project" value="TreeGrafter"/>
</dbReference>
<dbReference type="GO" id="GO:0046464">
    <property type="term" value="P:acylglycerol catabolic process"/>
    <property type="evidence" value="ECO:0007669"/>
    <property type="project" value="TreeGrafter"/>
</dbReference>